<dbReference type="AlphaFoldDB" id="A0A813TXD3"/>
<evidence type="ECO:0000313" key="1">
    <source>
        <dbReference type="EMBL" id="CAF0814581.1"/>
    </source>
</evidence>
<reference evidence="1" key="1">
    <citation type="submission" date="2021-02" db="EMBL/GenBank/DDBJ databases">
        <authorList>
            <person name="Nowell W R."/>
        </authorList>
    </citation>
    <scope>NUCLEOTIDE SEQUENCE</scope>
</reference>
<evidence type="ECO:0000313" key="5">
    <source>
        <dbReference type="Proteomes" id="UP000663870"/>
    </source>
</evidence>
<dbReference type="EMBL" id="CAJOBD010000373">
    <property type="protein sequence ID" value="CAF3656215.1"/>
    <property type="molecule type" value="Genomic_DNA"/>
</dbReference>
<proteinExistence type="predicted"/>
<dbReference type="EMBL" id="CAJNOL010000168">
    <property type="protein sequence ID" value="CAF0902695.1"/>
    <property type="molecule type" value="Genomic_DNA"/>
</dbReference>
<accession>A0A813TXD3</accession>
<evidence type="ECO:0000313" key="4">
    <source>
        <dbReference type="Proteomes" id="UP000663864"/>
    </source>
</evidence>
<comment type="caution">
    <text evidence="1">The sequence shown here is derived from an EMBL/GenBank/DDBJ whole genome shotgun (WGS) entry which is preliminary data.</text>
</comment>
<protein>
    <submittedName>
        <fullName evidence="1">Uncharacterized protein</fullName>
    </submittedName>
</protein>
<evidence type="ECO:0000313" key="2">
    <source>
        <dbReference type="EMBL" id="CAF0902695.1"/>
    </source>
</evidence>
<sequence>MSSTKQMVTKQYKQEYIELINRQKTAVLERYKQISHIYIAIDQNKQELLSLSNQPICTPKKFKTDEAIPMTDEDFLIAELNGHFQ</sequence>
<name>A0A813TXD3_9BILA</name>
<dbReference type="Proteomes" id="UP000663870">
    <property type="component" value="Unassembled WGS sequence"/>
</dbReference>
<keyword evidence="5" id="KW-1185">Reference proteome</keyword>
<organism evidence="1 4">
    <name type="scientific">Rotaria sordida</name>
    <dbReference type="NCBI Taxonomy" id="392033"/>
    <lineage>
        <taxon>Eukaryota</taxon>
        <taxon>Metazoa</taxon>
        <taxon>Spiralia</taxon>
        <taxon>Gnathifera</taxon>
        <taxon>Rotifera</taxon>
        <taxon>Eurotatoria</taxon>
        <taxon>Bdelloidea</taxon>
        <taxon>Philodinida</taxon>
        <taxon>Philodinidae</taxon>
        <taxon>Rotaria</taxon>
    </lineage>
</organism>
<evidence type="ECO:0000313" key="3">
    <source>
        <dbReference type="EMBL" id="CAF3656215.1"/>
    </source>
</evidence>
<dbReference type="Proteomes" id="UP000663836">
    <property type="component" value="Unassembled WGS sequence"/>
</dbReference>
<dbReference type="EMBL" id="CAJNOT010000065">
    <property type="protein sequence ID" value="CAF0814581.1"/>
    <property type="molecule type" value="Genomic_DNA"/>
</dbReference>
<gene>
    <name evidence="3" type="ORF">JBS370_LOCUS6638</name>
    <name evidence="2" type="ORF">JXQ802_LOCUS9232</name>
    <name evidence="1" type="ORF">ZHD862_LOCUS3079</name>
</gene>
<dbReference type="Proteomes" id="UP000663864">
    <property type="component" value="Unassembled WGS sequence"/>
</dbReference>